<dbReference type="Gramene" id="PSAT_LOCUS4637_t1">
    <property type="protein sequence ID" value="CAL5184128.1"/>
    <property type="gene ID" value="PSAT_LOCUS4637"/>
</dbReference>
<gene>
    <name evidence="1" type="ORF">KIW84_014617</name>
</gene>
<dbReference type="Proteomes" id="UP001058974">
    <property type="component" value="Chromosome 1"/>
</dbReference>
<sequence length="87" mass="9819">MNPLRMLNDELSGKFVLLGNGLKPSEAGLIVFSRVHPSLISLPDTNKEKLSHVLRKVDSFNRWFTKVLCEVDDLNMQSSSDISWSTD</sequence>
<organism evidence="1 2">
    <name type="scientific">Pisum sativum</name>
    <name type="common">Garden pea</name>
    <name type="synonym">Lathyrus oleraceus</name>
    <dbReference type="NCBI Taxonomy" id="3888"/>
    <lineage>
        <taxon>Eukaryota</taxon>
        <taxon>Viridiplantae</taxon>
        <taxon>Streptophyta</taxon>
        <taxon>Embryophyta</taxon>
        <taxon>Tracheophyta</taxon>
        <taxon>Spermatophyta</taxon>
        <taxon>Magnoliopsida</taxon>
        <taxon>eudicotyledons</taxon>
        <taxon>Gunneridae</taxon>
        <taxon>Pentapetalae</taxon>
        <taxon>rosids</taxon>
        <taxon>fabids</taxon>
        <taxon>Fabales</taxon>
        <taxon>Fabaceae</taxon>
        <taxon>Papilionoideae</taxon>
        <taxon>50 kb inversion clade</taxon>
        <taxon>NPAAA clade</taxon>
        <taxon>Hologalegina</taxon>
        <taxon>IRL clade</taxon>
        <taxon>Fabeae</taxon>
        <taxon>Lathyrus</taxon>
    </lineage>
</organism>
<dbReference type="AlphaFoldDB" id="A0A9D5BNK5"/>
<dbReference type="Gramene" id="Psat1g168480.1">
    <property type="protein sequence ID" value="Psat1g168480.1.cds"/>
    <property type="gene ID" value="Psat1g168480"/>
</dbReference>
<reference evidence="1 2" key="1">
    <citation type="journal article" date="2022" name="Nat. Genet.">
        <title>Improved pea reference genome and pan-genome highlight genomic features and evolutionary characteristics.</title>
        <authorList>
            <person name="Yang T."/>
            <person name="Liu R."/>
            <person name="Luo Y."/>
            <person name="Hu S."/>
            <person name="Wang D."/>
            <person name="Wang C."/>
            <person name="Pandey M.K."/>
            <person name="Ge S."/>
            <person name="Xu Q."/>
            <person name="Li N."/>
            <person name="Li G."/>
            <person name="Huang Y."/>
            <person name="Saxena R.K."/>
            <person name="Ji Y."/>
            <person name="Li M."/>
            <person name="Yan X."/>
            <person name="He Y."/>
            <person name="Liu Y."/>
            <person name="Wang X."/>
            <person name="Xiang C."/>
            <person name="Varshney R.K."/>
            <person name="Ding H."/>
            <person name="Gao S."/>
            <person name="Zong X."/>
        </authorList>
    </citation>
    <scope>NUCLEOTIDE SEQUENCE [LARGE SCALE GENOMIC DNA]</scope>
    <source>
        <strain evidence="1 2">cv. Zhongwan 6</strain>
    </source>
</reference>
<protein>
    <submittedName>
        <fullName evidence="1">Uncharacterized protein</fullName>
    </submittedName>
</protein>
<dbReference type="EMBL" id="JAMSHJ010000001">
    <property type="protein sequence ID" value="KAI5446845.1"/>
    <property type="molecule type" value="Genomic_DNA"/>
</dbReference>
<keyword evidence="2" id="KW-1185">Reference proteome</keyword>
<evidence type="ECO:0000313" key="2">
    <source>
        <dbReference type="Proteomes" id="UP001058974"/>
    </source>
</evidence>
<name>A0A9D5BNK5_PEA</name>
<comment type="caution">
    <text evidence="1">The sequence shown here is derived from an EMBL/GenBank/DDBJ whole genome shotgun (WGS) entry which is preliminary data.</text>
</comment>
<evidence type="ECO:0000313" key="1">
    <source>
        <dbReference type="EMBL" id="KAI5446845.1"/>
    </source>
</evidence>
<dbReference type="Gramene" id="Psat01G0461700-T1">
    <property type="protein sequence ID" value="KAI5446845.1"/>
    <property type="gene ID" value="KIW84_014617"/>
</dbReference>
<proteinExistence type="predicted"/>
<accession>A0A9D5BNK5</accession>